<dbReference type="Proteomes" id="UP000298179">
    <property type="component" value="Unassembled WGS sequence"/>
</dbReference>
<evidence type="ECO:0000313" key="3">
    <source>
        <dbReference type="Proteomes" id="UP000298179"/>
    </source>
</evidence>
<gene>
    <name evidence="2" type="ORF">E3C22_16930</name>
</gene>
<dbReference type="InterPro" id="IPR007410">
    <property type="entry name" value="LpqE-like"/>
</dbReference>
<keyword evidence="1" id="KW-0732">Signal</keyword>
<feature type="chain" id="PRO_5021334080" evidence="1">
    <location>
        <begin position="22"/>
        <end position="171"/>
    </location>
</feature>
<dbReference type="SUPFAM" id="SSF110087">
    <property type="entry name" value="DR1885-like metal-binding protein"/>
    <property type="match status" value="1"/>
</dbReference>
<dbReference type="AlphaFoldDB" id="A0A4Y8RGA7"/>
<feature type="signal peptide" evidence="1">
    <location>
        <begin position="1"/>
        <end position="21"/>
    </location>
</feature>
<name>A0A4Y8RGA7_9HYPH</name>
<dbReference type="PANTHER" id="PTHR36302:SF1">
    <property type="entry name" value="COPPER CHAPERONE PCU(A)C"/>
    <property type="match status" value="1"/>
</dbReference>
<dbReference type="PANTHER" id="PTHR36302">
    <property type="entry name" value="BLR7088 PROTEIN"/>
    <property type="match status" value="1"/>
</dbReference>
<dbReference type="InterPro" id="IPR058248">
    <property type="entry name" value="Lxx211020-like"/>
</dbReference>
<proteinExistence type="predicted"/>
<reference evidence="2 3" key="1">
    <citation type="submission" date="2019-03" db="EMBL/GenBank/DDBJ databases">
        <title>Jiella endophytica sp. nov., a novel endophytic bacterium isolated from root of Ficus microcarpa Linn. f.</title>
        <authorList>
            <person name="Tuo L."/>
        </authorList>
    </citation>
    <scope>NUCLEOTIDE SEQUENCE [LARGE SCALE GENOMIC DNA]</scope>
    <source>
        <strain evidence="2 3">CBS5Q-3</strain>
    </source>
</reference>
<dbReference type="OrthoDB" id="9796962at2"/>
<dbReference type="InterPro" id="IPR036182">
    <property type="entry name" value="PCuAC_sf"/>
</dbReference>
<comment type="caution">
    <text evidence="2">The sequence shown here is derived from an EMBL/GenBank/DDBJ whole genome shotgun (WGS) entry which is preliminary data.</text>
</comment>
<evidence type="ECO:0000313" key="2">
    <source>
        <dbReference type="EMBL" id="TFF20587.1"/>
    </source>
</evidence>
<dbReference type="Gene3D" id="2.60.40.1890">
    <property type="entry name" value="PCu(A)C copper chaperone"/>
    <property type="match status" value="1"/>
</dbReference>
<sequence length="171" mass="18397">MPKLVTVLAAVLVGFAGVAIAHDVAGEHGREEEDAHHHLAEANGVRALHAWTRATDEKTALVFVTIENASGAEIRLEGAESGVAARAELVGFRLKDGEPDFARLPFVPVKPGHVLILQPRGLAIRLSDLDHPLAKGEEIELEFHFDSGHLPMHVQVEATDAAQHSHAGHQH</sequence>
<accession>A0A4Y8RGA7</accession>
<organism evidence="2 3">
    <name type="scientific">Jiella endophytica</name>
    <dbReference type="NCBI Taxonomy" id="2558362"/>
    <lineage>
        <taxon>Bacteria</taxon>
        <taxon>Pseudomonadati</taxon>
        <taxon>Pseudomonadota</taxon>
        <taxon>Alphaproteobacteria</taxon>
        <taxon>Hyphomicrobiales</taxon>
        <taxon>Aurantimonadaceae</taxon>
        <taxon>Jiella</taxon>
    </lineage>
</organism>
<keyword evidence="3" id="KW-1185">Reference proteome</keyword>
<dbReference type="Pfam" id="PF04314">
    <property type="entry name" value="PCuAC"/>
    <property type="match status" value="1"/>
</dbReference>
<protein>
    <submittedName>
        <fullName evidence="2">Copper chaperone PCu(A)C</fullName>
    </submittedName>
</protein>
<dbReference type="EMBL" id="SOZD01000005">
    <property type="protein sequence ID" value="TFF20587.1"/>
    <property type="molecule type" value="Genomic_DNA"/>
</dbReference>
<evidence type="ECO:0000256" key="1">
    <source>
        <dbReference type="SAM" id="SignalP"/>
    </source>
</evidence>
<dbReference type="RefSeq" id="WP_134763236.1">
    <property type="nucleotide sequence ID" value="NZ_SOZD01000005.1"/>
</dbReference>